<keyword evidence="2 7" id="KW-0813">Transport</keyword>
<dbReference type="SUPFAM" id="SSF56935">
    <property type="entry name" value="Porins"/>
    <property type="match status" value="1"/>
</dbReference>
<reference evidence="9 10" key="1">
    <citation type="submission" date="2018-11" db="EMBL/GenBank/DDBJ databases">
        <title>Tabrizicola sp. isolated from sediment of alpine lake.</title>
        <authorList>
            <person name="Liu Z."/>
        </authorList>
    </citation>
    <scope>NUCLEOTIDE SEQUENCE [LARGE SCALE GENOMIC DNA]</scope>
    <source>
        <strain evidence="9 10">DRYC-M-16</strain>
    </source>
</reference>
<evidence type="ECO:0000256" key="7">
    <source>
        <dbReference type="PROSITE-ProRule" id="PRU01360"/>
    </source>
</evidence>
<keyword evidence="4 7" id="KW-0812">Transmembrane</keyword>
<keyword evidence="6 7" id="KW-0998">Cell outer membrane</keyword>
<dbReference type="InterPro" id="IPR010917">
    <property type="entry name" value="TonB_rcpt_CS"/>
</dbReference>
<evidence type="ECO:0000256" key="6">
    <source>
        <dbReference type="ARBA" id="ARBA00023237"/>
    </source>
</evidence>
<feature type="short sequence motif" description="TonB C-terminal box" evidence="8">
    <location>
        <begin position="45"/>
        <end position="62"/>
    </location>
</feature>
<evidence type="ECO:0000256" key="8">
    <source>
        <dbReference type="PROSITE-ProRule" id="PRU10144"/>
    </source>
</evidence>
<evidence type="ECO:0000256" key="5">
    <source>
        <dbReference type="ARBA" id="ARBA00023136"/>
    </source>
</evidence>
<comment type="caution">
    <text evidence="9">The sequence shown here is derived from an EMBL/GenBank/DDBJ whole genome shotgun (WGS) entry which is preliminary data.</text>
</comment>
<protein>
    <submittedName>
        <fullName evidence="9">TonB-dependent receptor</fullName>
    </submittedName>
</protein>
<dbReference type="PROSITE" id="PS52016">
    <property type="entry name" value="TONB_DEPENDENT_REC_3"/>
    <property type="match status" value="1"/>
</dbReference>
<comment type="subcellular location">
    <subcellularLocation>
        <location evidence="1 7">Cell outer membrane</location>
        <topology evidence="1 7">Multi-pass membrane protein</topology>
    </subcellularLocation>
</comment>
<proteinExistence type="inferred from homology"/>
<accession>A0ABY2KMP2</accession>
<organism evidence="9 10">
    <name type="scientific">Pseudotabrizicola sediminis</name>
    <dbReference type="NCBI Taxonomy" id="2486418"/>
    <lineage>
        <taxon>Bacteria</taxon>
        <taxon>Pseudomonadati</taxon>
        <taxon>Pseudomonadota</taxon>
        <taxon>Alphaproteobacteria</taxon>
        <taxon>Rhodobacterales</taxon>
        <taxon>Paracoccaceae</taxon>
        <taxon>Pseudotabrizicola</taxon>
    </lineage>
</organism>
<dbReference type="InterPro" id="IPR039426">
    <property type="entry name" value="TonB-dep_rcpt-like"/>
</dbReference>
<comment type="similarity">
    <text evidence="7">Belongs to the TonB-dependent receptor family.</text>
</comment>
<dbReference type="PROSITE" id="PS01156">
    <property type="entry name" value="TONB_DEPENDENT_REC_2"/>
    <property type="match status" value="1"/>
</dbReference>
<keyword evidence="10" id="KW-1185">Reference proteome</keyword>
<evidence type="ECO:0000313" key="9">
    <source>
        <dbReference type="EMBL" id="TGD43853.1"/>
    </source>
</evidence>
<dbReference type="EMBL" id="RPEM01000004">
    <property type="protein sequence ID" value="TGD43853.1"/>
    <property type="molecule type" value="Genomic_DNA"/>
</dbReference>
<evidence type="ECO:0000256" key="4">
    <source>
        <dbReference type="ARBA" id="ARBA00022692"/>
    </source>
</evidence>
<evidence type="ECO:0000313" key="10">
    <source>
        <dbReference type="Proteomes" id="UP000297741"/>
    </source>
</evidence>
<gene>
    <name evidence="9" type="ORF">EEB11_07705</name>
</gene>
<evidence type="ECO:0000256" key="2">
    <source>
        <dbReference type="ARBA" id="ARBA00022448"/>
    </source>
</evidence>
<evidence type="ECO:0000256" key="1">
    <source>
        <dbReference type="ARBA" id="ARBA00004571"/>
    </source>
</evidence>
<dbReference type="Proteomes" id="UP000297741">
    <property type="component" value="Unassembled WGS sequence"/>
</dbReference>
<dbReference type="Gene3D" id="2.40.170.20">
    <property type="entry name" value="TonB-dependent receptor, beta-barrel domain"/>
    <property type="match status" value="1"/>
</dbReference>
<keyword evidence="5 7" id="KW-0472">Membrane</keyword>
<keyword evidence="3 7" id="KW-1134">Transmembrane beta strand</keyword>
<evidence type="ECO:0000256" key="3">
    <source>
        <dbReference type="ARBA" id="ARBA00022452"/>
    </source>
</evidence>
<sequence length="62" mass="6896">MDDFGNSRMPNYTLVNAQATYQVSNNAEAYIRFENVFDADFQISAGYASAGRSAYVGLRAKF</sequence>
<keyword evidence="9" id="KW-0675">Receptor</keyword>
<name>A0ABY2KMP2_9RHOB</name>
<dbReference type="InterPro" id="IPR036942">
    <property type="entry name" value="Beta-barrel_TonB_sf"/>
</dbReference>